<proteinExistence type="predicted"/>
<organism evidence="1 2">
    <name type="scientific">Salinithrix halophila</name>
    <dbReference type="NCBI Taxonomy" id="1485204"/>
    <lineage>
        <taxon>Bacteria</taxon>
        <taxon>Bacillati</taxon>
        <taxon>Bacillota</taxon>
        <taxon>Bacilli</taxon>
        <taxon>Bacillales</taxon>
        <taxon>Thermoactinomycetaceae</taxon>
        <taxon>Salinithrix</taxon>
    </lineage>
</organism>
<dbReference type="EMBL" id="JBHSAP010000007">
    <property type="protein sequence ID" value="MFC4076087.1"/>
    <property type="molecule type" value="Genomic_DNA"/>
</dbReference>
<protein>
    <submittedName>
        <fullName evidence="1">Isochorismatase</fullName>
    </submittedName>
</protein>
<name>A0ABV8JEA3_9BACL</name>
<comment type="caution">
    <text evidence="1">The sequence shown here is derived from an EMBL/GenBank/DDBJ whole genome shotgun (WGS) entry which is preliminary data.</text>
</comment>
<evidence type="ECO:0000313" key="2">
    <source>
        <dbReference type="Proteomes" id="UP001595843"/>
    </source>
</evidence>
<evidence type="ECO:0000313" key="1">
    <source>
        <dbReference type="EMBL" id="MFC4076087.1"/>
    </source>
</evidence>
<dbReference type="Proteomes" id="UP001595843">
    <property type="component" value="Unassembled WGS sequence"/>
</dbReference>
<sequence>MEERDTGSLYQPRPIQFQELWKPRDWQIKVYGITAPSCKLTPSLLEAAKETVASILPSGAQEEGRHGVGFMGVHAATDGNFLFVDWWWNTYELNHQSFLAPPDSAQFKNVTPTGRMFCIWELYVLGFEREAWIHALLKNPTSGMDGYLEARLNQEI</sequence>
<reference evidence="2" key="1">
    <citation type="journal article" date="2019" name="Int. J. Syst. Evol. Microbiol.">
        <title>The Global Catalogue of Microorganisms (GCM) 10K type strain sequencing project: providing services to taxonomists for standard genome sequencing and annotation.</title>
        <authorList>
            <consortium name="The Broad Institute Genomics Platform"/>
            <consortium name="The Broad Institute Genome Sequencing Center for Infectious Disease"/>
            <person name="Wu L."/>
            <person name="Ma J."/>
        </authorList>
    </citation>
    <scope>NUCLEOTIDE SEQUENCE [LARGE SCALE GENOMIC DNA]</scope>
    <source>
        <strain evidence="2">IBRC-M 10813</strain>
    </source>
</reference>
<accession>A0ABV8JEA3</accession>
<gene>
    <name evidence="1" type="ORF">ACFOUO_04615</name>
</gene>
<keyword evidence="2" id="KW-1185">Reference proteome</keyword>
<dbReference type="RefSeq" id="WP_380702612.1">
    <property type="nucleotide sequence ID" value="NZ_JBHSAP010000007.1"/>
</dbReference>